<dbReference type="InterPro" id="IPR010317">
    <property type="entry name" value="WxLIP_PGBD"/>
</dbReference>
<evidence type="ECO:0000259" key="3">
    <source>
        <dbReference type="Pfam" id="PF06030"/>
    </source>
</evidence>
<dbReference type="Proteomes" id="UP000277864">
    <property type="component" value="Unassembled WGS sequence"/>
</dbReference>
<evidence type="ECO:0000313" key="5">
    <source>
        <dbReference type="EMBL" id="RST89802.1"/>
    </source>
</evidence>
<evidence type="ECO:0000313" key="6">
    <source>
        <dbReference type="Proteomes" id="UP000277864"/>
    </source>
</evidence>
<reference evidence="5 6" key="1">
    <citation type="submission" date="2018-03" db="EMBL/GenBank/DDBJ databases">
        <authorList>
            <person name="Gulvik C.A."/>
        </authorList>
    </citation>
    <scope>NUCLEOTIDE SEQUENCE [LARGE SCALE GENOMIC DNA]</scope>
    <source>
        <strain evidence="5 6">JCM 31581</strain>
    </source>
</reference>
<dbReference type="OrthoDB" id="2148359at2"/>
<evidence type="ECO:0000256" key="2">
    <source>
        <dbReference type="SAM" id="Phobius"/>
    </source>
</evidence>
<feature type="transmembrane region" description="Helical" evidence="2">
    <location>
        <begin position="12"/>
        <end position="30"/>
    </location>
</feature>
<keyword evidence="2" id="KW-0812">Transmembrane</keyword>
<feature type="domain" description="WxL Interacting Protein peptidoglycan binding" evidence="3">
    <location>
        <begin position="40"/>
        <end position="154"/>
    </location>
</feature>
<dbReference type="AlphaFoldDB" id="A0A429Z7Z3"/>
<keyword evidence="2" id="KW-1133">Transmembrane helix</keyword>
<evidence type="ECO:0000259" key="4">
    <source>
        <dbReference type="Pfam" id="PF11797"/>
    </source>
</evidence>
<keyword evidence="2" id="KW-0472">Membrane</keyword>
<sequence length="390" mass="44344">MNKLHTDRQKRSGYHLLFMVICFFLFPIIGQAEEMQFYPEPKYPDNQLSRSGYFDLLMKPGQKQTIEINLVNNGEKTIKVKPVIKVATTNTNGVVEYGEAPSKPDKTLEHSIEKIVKPIDKVVEVEAKKSKPMRFEVSMPSQSFDGILVGGITIMDDNQKENTSAQAGMNINNQFAYAIAVVLRESKTPVKSDLVLGKVKADQNNARNVVSATLRNTKPKYLNQMKVDAKVYQKRNDKDTVLHSIKSDMQMAPNSYFKYPIPYNGKYMRAGKYMLDMTVTAGKDDKWHFKREFTITRSEANKYNDKDVSVEPEKDNKLWIIIAIVIAVVMVVLLIIYMLHNRRKKQELEAKLAAKSSGSSGRKKKSSRSKSSSTKSSSSQKRRKSSSRHK</sequence>
<feature type="domain" description="WxL Interacting Protein host binding" evidence="4">
    <location>
        <begin position="167"/>
        <end position="304"/>
    </location>
</feature>
<dbReference type="RefSeq" id="WP_125942412.1">
    <property type="nucleotide sequence ID" value="NZ_PXZH01000001.1"/>
</dbReference>
<proteinExistence type="predicted"/>
<organism evidence="5 6">
    <name type="scientific">Vagococcus humatus</name>
    <dbReference type="NCBI Taxonomy" id="1889241"/>
    <lineage>
        <taxon>Bacteria</taxon>
        <taxon>Bacillati</taxon>
        <taxon>Bacillota</taxon>
        <taxon>Bacilli</taxon>
        <taxon>Lactobacillales</taxon>
        <taxon>Enterococcaceae</taxon>
        <taxon>Vagococcus</taxon>
    </lineage>
</organism>
<dbReference type="Pfam" id="PF06030">
    <property type="entry name" value="WxLIP_PGBD"/>
    <property type="match status" value="1"/>
</dbReference>
<dbReference type="Pfam" id="PF11797">
    <property type="entry name" value="WxLIP_HBD"/>
    <property type="match status" value="1"/>
</dbReference>
<evidence type="ECO:0000256" key="1">
    <source>
        <dbReference type="SAM" id="MobiDB-lite"/>
    </source>
</evidence>
<accession>A0A429Z7Z3</accession>
<name>A0A429Z7Z3_9ENTE</name>
<keyword evidence="6" id="KW-1185">Reference proteome</keyword>
<comment type="caution">
    <text evidence="5">The sequence shown here is derived from an EMBL/GenBank/DDBJ whole genome shotgun (WGS) entry which is preliminary data.</text>
</comment>
<feature type="compositionally biased region" description="Basic residues" evidence="1">
    <location>
        <begin position="380"/>
        <end position="390"/>
    </location>
</feature>
<dbReference type="EMBL" id="PXZH01000001">
    <property type="protein sequence ID" value="RST89802.1"/>
    <property type="molecule type" value="Genomic_DNA"/>
</dbReference>
<gene>
    <name evidence="5" type="ORF">C7P63_01610</name>
</gene>
<feature type="compositionally biased region" description="Low complexity" evidence="1">
    <location>
        <begin position="369"/>
        <end position="379"/>
    </location>
</feature>
<protein>
    <submittedName>
        <fullName evidence="5">Cell wall anchor protein</fullName>
    </submittedName>
</protein>
<dbReference type="InterPro" id="IPR021759">
    <property type="entry name" value="WxLIP_HBD"/>
</dbReference>
<feature type="region of interest" description="Disordered" evidence="1">
    <location>
        <begin position="348"/>
        <end position="390"/>
    </location>
</feature>
<feature type="transmembrane region" description="Helical" evidence="2">
    <location>
        <begin position="318"/>
        <end position="339"/>
    </location>
</feature>